<protein>
    <submittedName>
        <fullName evidence="2">Uncharacterized protein</fullName>
    </submittedName>
</protein>
<name>A0AAD4WQ46_PRUDU</name>
<proteinExistence type="predicted"/>
<evidence type="ECO:0000313" key="3">
    <source>
        <dbReference type="Proteomes" id="UP001054821"/>
    </source>
</evidence>
<feature type="region of interest" description="Disordered" evidence="1">
    <location>
        <begin position="74"/>
        <end position="110"/>
    </location>
</feature>
<gene>
    <name evidence="2" type="ORF">L3X38_000442</name>
</gene>
<comment type="caution">
    <text evidence="2">The sequence shown here is derived from an EMBL/GenBank/DDBJ whole genome shotgun (WGS) entry which is preliminary data.</text>
</comment>
<dbReference type="Proteomes" id="UP001054821">
    <property type="component" value="Chromosome 1"/>
</dbReference>
<keyword evidence="3" id="KW-1185">Reference proteome</keyword>
<accession>A0AAD4WQ46</accession>
<reference evidence="2 3" key="1">
    <citation type="journal article" date="2022" name="G3 (Bethesda)">
        <title>Whole-genome sequence and methylome profiling of the almond [Prunus dulcis (Mill.) D.A. Webb] cultivar 'Nonpareil'.</title>
        <authorList>
            <person name="D'Amico-Willman K.M."/>
            <person name="Ouma W.Z."/>
            <person name="Meulia T."/>
            <person name="Sideli G.M."/>
            <person name="Gradziel T.M."/>
            <person name="Fresnedo-Ramirez J."/>
        </authorList>
    </citation>
    <scope>NUCLEOTIDE SEQUENCE [LARGE SCALE GENOMIC DNA]</scope>
    <source>
        <strain evidence="2">Clone GOH B32 T37-40</strain>
    </source>
</reference>
<evidence type="ECO:0000256" key="1">
    <source>
        <dbReference type="SAM" id="MobiDB-lite"/>
    </source>
</evidence>
<dbReference type="EMBL" id="JAJFAZ020000001">
    <property type="protein sequence ID" value="KAI5347555.1"/>
    <property type="molecule type" value="Genomic_DNA"/>
</dbReference>
<sequence>MLLEERESLRGMRVNMEEKERVEVHMRDYPAKETVGTQNDAFTPHFDRQIDRVGWQDPNGTTCQVKGCWVSGDDEAEGTEMGDARSGLRGSTHGLGRGAGRWYGRAKEEG</sequence>
<evidence type="ECO:0000313" key="2">
    <source>
        <dbReference type="EMBL" id="KAI5347555.1"/>
    </source>
</evidence>
<dbReference type="AlphaFoldDB" id="A0AAD4WQ46"/>
<organism evidence="2 3">
    <name type="scientific">Prunus dulcis</name>
    <name type="common">Almond</name>
    <name type="synonym">Amygdalus dulcis</name>
    <dbReference type="NCBI Taxonomy" id="3755"/>
    <lineage>
        <taxon>Eukaryota</taxon>
        <taxon>Viridiplantae</taxon>
        <taxon>Streptophyta</taxon>
        <taxon>Embryophyta</taxon>
        <taxon>Tracheophyta</taxon>
        <taxon>Spermatophyta</taxon>
        <taxon>Magnoliopsida</taxon>
        <taxon>eudicotyledons</taxon>
        <taxon>Gunneridae</taxon>
        <taxon>Pentapetalae</taxon>
        <taxon>rosids</taxon>
        <taxon>fabids</taxon>
        <taxon>Rosales</taxon>
        <taxon>Rosaceae</taxon>
        <taxon>Amygdaloideae</taxon>
        <taxon>Amygdaleae</taxon>
        <taxon>Prunus</taxon>
    </lineage>
</organism>